<dbReference type="Proteomes" id="UP001519535">
    <property type="component" value="Unassembled WGS sequence"/>
</dbReference>
<protein>
    <submittedName>
        <fullName evidence="2">Uncharacterized protein</fullName>
    </submittedName>
</protein>
<evidence type="ECO:0000313" key="3">
    <source>
        <dbReference type="Proteomes" id="UP001519535"/>
    </source>
</evidence>
<gene>
    <name evidence="2" type="ORF">KIH27_04555</name>
</gene>
<sequence>MNAKRVMGASAIAVGVGLSGLFGAGIGAANAAPAEFQPGMSVFSQSGPDIRLDHHDRKKALKQEKHDLKHNRQDLSTVGHRW</sequence>
<proteinExistence type="predicted"/>
<feature type="compositionally biased region" description="Basic and acidic residues" evidence="1">
    <location>
        <begin position="62"/>
        <end position="73"/>
    </location>
</feature>
<accession>A0ABS5RFS7</accession>
<feature type="region of interest" description="Disordered" evidence="1">
    <location>
        <begin position="62"/>
        <end position="82"/>
    </location>
</feature>
<dbReference type="RefSeq" id="WP_214091741.1">
    <property type="nucleotide sequence ID" value="NZ_JAHCLR010000005.1"/>
</dbReference>
<comment type="caution">
    <text evidence="2">The sequence shown here is derived from an EMBL/GenBank/DDBJ whole genome shotgun (WGS) entry which is preliminary data.</text>
</comment>
<dbReference type="EMBL" id="JAHCLR010000005">
    <property type="protein sequence ID" value="MBS9532857.1"/>
    <property type="molecule type" value="Genomic_DNA"/>
</dbReference>
<reference evidence="2 3" key="1">
    <citation type="submission" date="2021-05" db="EMBL/GenBank/DDBJ databases">
        <title>Mycobacterium acidophilum sp. nov., an extremely acid-tolerant member of the genus Mycobacterium.</title>
        <authorList>
            <person name="Xia J."/>
        </authorList>
    </citation>
    <scope>NUCLEOTIDE SEQUENCE [LARGE SCALE GENOMIC DNA]</scope>
    <source>
        <strain evidence="2 3">M1</strain>
    </source>
</reference>
<keyword evidence="3" id="KW-1185">Reference proteome</keyword>
<evidence type="ECO:0000313" key="2">
    <source>
        <dbReference type="EMBL" id="MBS9532857.1"/>
    </source>
</evidence>
<name>A0ABS5RFS7_9MYCO</name>
<organism evidence="2 3">
    <name type="scientific">Mycolicibacter acidiphilus</name>
    <dbReference type="NCBI Taxonomy" id="2835306"/>
    <lineage>
        <taxon>Bacteria</taxon>
        <taxon>Bacillati</taxon>
        <taxon>Actinomycetota</taxon>
        <taxon>Actinomycetes</taxon>
        <taxon>Mycobacteriales</taxon>
        <taxon>Mycobacteriaceae</taxon>
        <taxon>Mycolicibacter</taxon>
    </lineage>
</organism>
<evidence type="ECO:0000256" key="1">
    <source>
        <dbReference type="SAM" id="MobiDB-lite"/>
    </source>
</evidence>